<comment type="subcellular location">
    <subcellularLocation>
        <location evidence="1">Cell membrane</location>
        <topology evidence="1">Multi-pass membrane protein</topology>
    </subcellularLocation>
</comment>
<dbReference type="Proteomes" id="UP000054011">
    <property type="component" value="Unassembled WGS sequence"/>
</dbReference>
<name>A0A100Y4B4_9ACTN</name>
<accession>A0A100Y4B4</accession>
<evidence type="ECO:0000256" key="7">
    <source>
        <dbReference type="SAM" id="Phobius"/>
    </source>
</evidence>
<keyword evidence="9" id="KW-1185">Reference proteome</keyword>
<reference evidence="8 9" key="1">
    <citation type="submission" date="2015-11" db="EMBL/GenBank/DDBJ databases">
        <title>Genome-wide analysis reveals the secondary metabolome in Streptomyces kanasensis ZX01.</title>
        <authorList>
            <person name="Zhang G."/>
            <person name="Han L."/>
            <person name="Feng J."/>
            <person name="Zhang X."/>
        </authorList>
    </citation>
    <scope>NUCLEOTIDE SEQUENCE [LARGE SCALE GENOMIC DNA]</scope>
    <source>
        <strain evidence="8 9">ZX01</strain>
    </source>
</reference>
<organism evidence="8 9">
    <name type="scientific">Streptomyces kanasensis</name>
    <dbReference type="NCBI Taxonomy" id="936756"/>
    <lineage>
        <taxon>Bacteria</taxon>
        <taxon>Bacillati</taxon>
        <taxon>Actinomycetota</taxon>
        <taxon>Actinomycetes</taxon>
        <taxon>Kitasatosporales</taxon>
        <taxon>Streptomycetaceae</taxon>
        <taxon>Streptomyces</taxon>
    </lineage>
</organism>
<dbReference type="OrthoDB" id="138827at2"/>
<dbReference type="InterPro" id="IPR050367">
    <property type="entry name" value="APC_superfamily"/>
</dbReference>
<feature type="transmembrane region" description="Helical" evidence="7">
    <location>
        <begin position="271"/>
        <end position="292"/>
    </location>
</feature>
<dbReference type="PIRSF" id="PIRSF006060">
    <property type="entry name" value="AA_transporter"/>
    <property type="match status" value="1"/>
</dbReference>
<dbReference type="PANTHER" id="PTHR42770">
    <property type="entry name" value="AMINO ACID TRANSPORTER-RELATED"/>
    <property type="match status" value="1"/>
</dbReference>
<feature type="transmembrane region" description="Helical" evidence="7">
    <location>
        <begin position="228"/>
        <end position="250"/>
    </location>
</feature>
<feature type="transmembrane region" description="Helical" evidence="7">
    <location>
        <begin position="187"/>
        <end position="208"/>
    </location>
</feature>
<keyword evidence="4 7" id="KW-1133">Transmembrane helix</keyword>
<keyword evidence="2" id="KW-1003">Cell membrane</keyword>
<evidence type="ECO:0000256" key="4">
    <source>
        <dbReference type="ARBA" id="ARBA00022989"/>
    </source>
</evidence>
<proteinExistence type="predicted"/>
<keyword evidence="3 7" id="KW-0812">Transmembrane</keyword>
<protein>
    <submittedName>
        <fullName evidence="8">Amino acid transporter</fullName>
    </submittedName>
</protein>
<feature type="transmembrane region" description="Helical" evidence="7">
    <location>
        <begin position="375"/>
        <end position="392"/>
    </location>
</feature>
<dbReference type="AlphaFoldDB" id="A0A100Y4B4"/>
<feature type="region of interest" description="Disordered" evidence="6">
    <location>
        <begin position="1"/>
        <end position="28"/>
    </location>
</feature>
<evidence type="ECO:0000256" key="5">
    <source>
        <dbReference type="ARBA" id="ARBA00023136"/>
    </source>
</evidence>
<dbReference type="EMBL" id="LNSV01000048">
    <property type="protein sequence ID" value="KUH37382.1"/>
    <property type="molecule type" value="Genomic_DNA"/>
</dbReference>
<dbReference type="InterPro" id="IPR002293">
    <property type="entry name" value="AA/rel_permease1"/>
</dbReference>
<dbReference type="GO" id="GO:0005886">
    <property type="term" value="C:plasma membrane"/>
    <property type="evidence" value="ECO:0007669"/>
    <property type="project" value="UniProtKB-SubCell"/>
</dbReference>
<evidence type="ECO:0000256" key="2">
    <source>
        <dbReference type="ARBA" id="ARBA00022475"/>
    </source>
</evidence>
<feature type="transmembrane region" description="Helical" evidence="7">
    <location>
        <begin position="472"/>
        <end position="496"/>
    </location>
</feature>
<feature type="transmembrane region" description="Helical" evidence="7">
    <location>
        <begin position="404"/>
        <end position="426"/>
    </location>
</feature>
<feature type="transmembrane region" description="Helical" evidence="7">
    <location>
        <begin position="68"/>
        <end position="88"/>
    </location>
</feature>
<dbReference type="PANTHER" id="PTHR42770:SF16">
    <property type="entry name" value="AMINO ACID PERMEASE"/>
    <property type="match status" value="1"/>
</dbReference>
<keyword evidence="5 7" id="KW-0472">Membrane</keyword>
<feature type="transmembrane region" description="Helical" evidence="7">
    <location>
        <begin position="119"/>
        <end position="141"/>
    </location>
</feature>
<dbReference type="GO" id="GO:0022857">
    <property type="term" value="F:transmembrane transporter activity"/>
    <property type="evidence" value="ECO:0007669"/>
    <property type="project" value="InterPro"/>
</dbReference>
<gene>
    <name evidence="8" type="ORF">ATE80_18620</name>
</gene>
<dbReference type="Pfam" id="PF13520">
    <property type="entry name" value="AA_permease_2"/>
    <property type="match status" value="1"/>
</dbReference>
<dbReference type="RefSeq" id="WP_058943357.1">
    <property type="nucleotide sequence ID" value="NZ_LNSV01000048.1"/>
</dbReference>
<feature type="transmembrane region" description="Helical" evidence="7">
    <location>
        <begin position="438"/>
        <end position="460"/>
    </location>
</feature>
<evidence type="ECO:0000256" key="3">
    <source>
        <dbReference type="ARBA" id="ARBA00022692"/>
    </source>
</evidence>
<feature type="transmembrane region" description="Helical" evidence="7">
    <location>
        <begin position="312"/>
        <end position="334"/>
    </location>
</feature>
<evidence type="ECO:0000256" key="6">
    <source>
        <dbReference type="SAM" id="MobiDB-lite"/>
    </source>
</evidence>
<evidence type="ECO:0000313" key="8">
    <source>
        <dbReference type="EMBL" id="KUH37382.1"/>
    </source>
</evidence>
<evidence type="ECO:0000313" key="9">
    <source>
        <dbReference type="Proteomes" id="UP000054011"/>
    </source>
</evidence>
<sequence length="521" mass="54384">MTQVEARPPAGDTVRNVDATGENSGVRTKGLGGNSVGLTGGAVIGISTVAPVYCLTSTLGPTVGEVGLQMPAIFLAGFLPMLLVAFAYRELNRAVPDCGTSFTWSVKAFGPKVGWMCGWGLLVATVVVLSNLAGVATSFFWLTAGEITGSPSIAALDDNKAVHILTTLAFVAAATVVSYRGITATKWLQYALVGLQLVVIVLFAGMAVTQAGEVAGSLSFSWSWMDPFAVDSFAAFTAGLSLSIFIYWGWDTCLSVNEESVGSARTPGRAALLAIVVIVSSYLMVAVAVQMYAGVGAEGLGLGNPETSDNVFAALAAPIMGSGLGILLFVAVLASAAASLQTTFIPVARTALAMSTYEAFPPAFSKVHPVHKTPGRATVVAGVATGVFYSVMTLVSENVLVDTIYALGLMICFYYSITAFACVWFFRRDLTRSVRHLFVRGILPGLGGLMLTAVFVQTLTDMWDPAYGSGSSVLGVGSVFVIGIGLLLAGVVLMAVMHRRSPAFFRGEVLTKETPALLAED</sequence>
<dbReference type="Gene3D" id="1.20.1740.10">
    <property type="entry name" value="Amino acid/polyamine transporter I"/>
    <property type="match status" value="1"/>
</dbReference>
<comment type="caution">
    <text evidence="8">The sequence shown here is derived from an EMBL/GenBank/DDBJ whole genome shotgun (WGS) entry which is preliminary data.</text>
</comment>
<feature type="transmembrane region" description="Helical" evidence="7">
    <location>
        <begin position="161"/>
        <end position="180"/>
    </location>
</feature>
<dbReference type="STRING" id="936756.ATE80_18620"/>
<evidence type="ECO:0000256" key="1">
    <source>
        <dbReference type="ARBA" id="ARBA00004651"/>
    </source>
</evidence>